<evidence type="ECO:0000256" key="5">
    <source>
        <dbReference type="ARBA" id="ARBA00022679"/>
    </source>
</evidence>
<dbReference type="OrthoDB" id="9812123at2"/>
<dbReference type="NCBIfam" id="NF004491">
    <property type="entry name" value="PRK05826.1"/>
    <property type="match status" value="1"/>
</dbReference>
<evidence type="ECO:0000256" key="11">
    <source>
        <dbReference type="ARBA" id="ARBA00023152"/>
    </source>
</evidence>
<dbReference type="GO" id="GO:0005524">
    <property type="term" value="F:ATP binding"/>
    <property type="evidence" value="ECO:0007669"/>
    <property type="project" value="UniProtKB-KW"/>
</dbReference>
<comment type="catalytic activity">
    <reaction evidence="14">
        <text>pyruvate + ATP = phosphoenolpyruvate + ADP + H(+)</text>
        <dbReference type="Rhea" id="RHEA:18157"/>
        <dbReference type="ChEBI" id="CHEBI:15361"/>
        <dbReference type="ChEBI" id="CHEBI:15378"/>
        <dbReference type="ChEBI" id="CHEBI:30616"/>
        <dbReference type="ChEBI" id="CHEBI:58702"/>
        <dbReference type="ChEBI" id="CHEBI:456216"/>
        <dbReference type="EC" id="2.7.1.40"/>
    </reaction>
</comment>
<dbReference type="GO" id="GO:0004743">
    <property type="term" value="F:pyruvate kinase activity"/>
    <property type="evidence" value="ECO:0007669"/>
    <property type="project" value="UniProtKB-UniRule"/>
</dbReference>
<evidence type="ECO:0000256" key="2">
    <source>
        <dbReference type="ARBA" id="ARBA00004997"/>
    </source>
</evidence>
<dbReference type="Proteomes" id="UP000078090">
    <property type="component" value="Unassembled WGS sequence"/>
</dbReference>
<dbReference type="EMBL" id="LUUH01000077">
    <property type="protein sequence ID" value="OAI00304.1"/>
    <property type="molecule type" value="Genomic_DNA"/>
</dbReference>
<evidence type="ECO:0000256" key="8">
    <source>
        <dbReference type="ARBA" id="ARBA00022777"/>
    </source>
</evidence>
<organism evidence="17 19">
    <name type="scientific">Methylomonas methanica</name>
    <dbReference type="NCBI Taxonomy" id="421"/>
    <lineage>
        <taxon>Bacteria</taxon>
        <taxon>Pseudomonadati</taxon>
        <taxon>Pseudomonadota</taxon>
        <taxon>Gammaproteobacteria</taxon>
        <taxon>Methylococcales</taxon>
        <taxon>Methylococcaceae</taxon>
        <taxon>Methylomonas</taxon>
    </lineage>
</organism>
<name>A0A177M433_METMH</name>
<protein>
    <recommendedName>
        <fullName evidence="4 13">Pyruvate kinase</fullName>
        <ecNumber evidence="4 13">2.7.1.40</ecNumber>
    </recommendedName>
</protein>
<dbReference type="NCBIfam" id="TIGR01064">
    <property type="entry name" value="pyruv_kin"/>
    <property type="match status" value="1"/>
</dbReference>
<dbReference type="SUPFAM" id="SSF52935">
    <property type="entry name" value="PK C-terminal domain-like"/>
    <property type="match status" value="1"/>
</dbReference>
<keyword evidence="10 14" id="KW-0460">Magnesium</keyword>
<dbReference type="InterPro" id="IPR018209">
    <property type="entry name" value="Pyrv_Knase_AS"/>
</dbReference>
<dbReference type="Gene3D" id="3.40.1380.20">
    <property type="entry name" value="Pyruvate kinase, C-terminal domain"/>
    <property type="match status" value="1"/>
</dbReference>
<evidence type="ECO:0000256" key="13">
    <source>
        <dbReference type="NCBIfam" id="TIGR01064"/>
    </source>
</evidence>
<comment type="caution">
    <text evidence="17">The sequence shown here is derived from an EMBL/GenBank/DDBJ whole genome shotgun (WGS) entry which is preliminary data.</text>
</comment>
<evidence type="ECO:0000256" key="9">
    <source>
        <dbReference type="ARBA" id="ARBA00022840"/>
    </source>
</evidence>
<dbReference type="Pfam" id="PF00224">
    <property type="entry name" value="PK"/>
    <property type="match status" value="1"/>
</dbReference>
<dbReference type="PROSITE" id="PS00110">
    <property type="entry name" value="PYRUVATE_KINASE"/>
    <property type="match status" value="1"/>
</dbReference>
<gene>
    <name evidence="18" type="ORF">A1332_10240</name>
    <name evidence="17" type="ORF">A1353_00995</name>
</gene>
<dbReference type="NCBIfam" id="NF004978">
    <property type="entry name" value="PRK06354.1"/>
    <property type="match status" value="1"/>
</dbReference>
<dbReference type="InterPro" id="IPR015813">
    <property type="entry name" value="Pyrv/PenolPyrv_kinase-like_dom"/>
</dbReference>
<comment type="similarity">
    <text evidence="3 14">Belongs to the pyruvate kinase family.</text>
</comment>
<dbReference type="SUPFAM" id="SSF51621">
    <property type="entry name" value="Phosphoenolpyruvate/pyruvate domain"/>
    <property type="match status" value="1"/>
</dbReference>
<dbReference type="InterPro" id="IPR001697">
    <property type="entry name" value="Pyr_Knase"/>
</dbReference>
<evidence type="ECO:0000313" key="20">
    <source>
        <dbReference type="Proteomes" id="UP000078090"/>
    </source>
</evidence>
<evidence type="ECO:0000256" key="14">
    <source>
        <dbReference type="RuleBase" id="RU000504"/>
    </source>
</evidence>
<dbReference type="RefSeq" id="WP_064007808.1">
    <property type="nucleotide sequence ID" value="NZ_LUUG01000053.1"/>
</dbReference>
<evidence type="ECO:0000259" key="16">
    <source>
        <dbReference type="Pfam" id="PF02887"/>
    </source>
</evidence>
<evidence type="ECO:0000256" key="1">
    <source>
        <dbReference type="ARBA" id="ARBA00001958"/>
    </source>
</evidence>
<sequence length="477" mass="51433">MLLRRTKILATLGPATDKPGVLEELFEAGIDVVRLNFSHGSAQDHIDRANRVRAISKQTGRRVGILADLQGPKIRIERFKENKVWLEEGQDFALDINLGKLDGDNTQVGISYEPLAREVKPGTRLLLDDGRVVLDVVDVIDNTRVNTKVVVGGDLSNNKGINLLGGGLSAAALTDKDKEDIKTIAVIQADYVAISFPRTAADMNEARELLQAAGSYAGLVAKVERAEAMDVIDEIILASDAIMVARGDLGVEIGDANLPAAQKLLIQRARELNRAVITATQMMESMIENPIPTRAEVFDVANAIVDGTDAIMLSAETASGKHPVKTVQAMVRICLETEKQPSVTKSMHRMTDKFERIDEAIAMSAMYMANHTKIAGIASLTESGSTPLWMSRISSDIPIFAFSSCERTLGQVTLYKGVFPIPFAKEKMESASVTQSLIKALKARGVVKPGDALIRTKGDLTGASGGTNSLKVITVTD</sequence>
<keyword evidence="11 14" id="KW-0324">Glycolysis</keyword>
<evidence type="ECO:0000256" key="12">
    <source>
        <dbReference type="ARBA" id="ARBA00023317"/>
    </source>
</evidence>
<evidence type="ECO:0000256" key="3">
    <source>
        <dbReference type="ARBA" id="ARBA00008663"/>
    </source>
</evidence>
<evidence type="ECO:0000313" key="17">
    <source>
        <dbReference type="EMBL" id="OAI00304.1"/>
    </source>
</evidence>
<dbReference type="InterPro" id="IPR040442">
    <property type="entry name" value="Pyrv_kinase-like_dom_sf"/>
</dbReference>
<dbReference type="SUPFAM" id="SSF50800">
    <property type="entry name" value="PK beta-barrel domain-like"/>
    <property type="match status" value="1"/>
</dbReference>
<keyword evidence="9" id="KW-0067">ATP-binding</keyword>
<keyword evidence="7" id="KW-0547">Nucleotide-binding</keyword>
<evidence type="ECO:0000256" key="4">
    <source>
        <dbReference type="ARBA" id="ARBA00012142"/>
    </source>
</evidence>
<dbReference type="InterPro" id="IPR015806">
    <property type="entry name" value="Pyrv_Knase_insert_dom_sf"/>
</dbReference>
<accession>A0A177M433</accession>
<dbReference type="EC" id="2.7.1.40" evidence="4 13"/>
<keyword evidence="5 14" id="KW-0808">Transferase</keyword>
<comment type="cofactor">
    <cofactor evidence="1">
        <name>K(+)</name>
        <dbReference type="ChEBI" id="CHEBI:29103"/>
    </cofactor>
</comment>
<evidence type="ECO:0000256" key="10">
    <source>
        <dbReference type="ARBA" id="ARBA00022842"/>
    </source>
</evidence>
<dbReference type="GO" id="GO:0030955">
    <property type="term" value="F:potassium ion binding"/>
    <property type="evidence" value="ECO:0007669"/>
    <property type="project" value="UniProtKB-UniRule"/>
</dbReference>
<evidence type="ECO:0000256" key="6">
    <source>
        <dbReference type="ARBA" id="ARBA00022723"/>
    </source>
</evidence>
<keyword evidence="6" id="KW-0479">Metal-binding</keyword>
<proteinExistence type="inferred from homology"/>
<dbReference type="PANTHER" id="PTHR11817">
    <property type="entry name" value="PYRUVATE KINASE"/>
    <property type="match status" value="1"/>
</dbReference>
<feature type="domain" description="Pyruvate kinase C-terminal" evidence="16">
    <location>
        <begin position="359"/>
        <end position="473"/>
    </location>
</feature>
<keyword evidence="8 14" id="KW-0418">Kinase</keyword>
<dbReference type="GO" id="GO:0000287">
    <property type="term" value="F:magnesium ion binding"/>
    <property type="evidence" value="ECO:0007669"/>
    <property type="project" value="UniProtKB-UniRule"/>
</dbReference>
<dbReference type="UniPathway" id="UPA00109">
    <property type="reaction ID" value="UER00188"/>
</dbReference>
<keyword evidence="12 17" id="KW-0670">Pyruvate</keyword>
<dbReference type="InterPro" id="IPR011037">
    <property type="entry name" value="Pyrv_Knase-like_insert_dom_sf"/>
</dbReference>
<dbReference type="GO" id="GO:0016301">
    <property type="term" value="F:kinase activity"/>
    <property type="evidence" value="ECO:0007669"/>
    <property type="project" value="UniProtKB-KW"/>
</dbReference>
<dbReference type="Gene3D" id="2.40.33.10">
    <property type="entry name" value="PK beta-barrel domain-like"/>
    <property type="match status" value="1"/>
</dbReference>
<dbReference type="EMBL" id="LUUG01000053">
    <property type="protein sequence ID" value="OAI06917.1"/>
    <property type="molecule type" value="Genomic_DNA"/>
</dbReference>
<dbReference type="InterPro" id="IPR015793">
    <property type="entry name" value="Pyrv_Knase_brl"/>
</dbReference>
<dbReference type="AlphaFoldDB" id="A0A177M433"/>
<dbReference type="InterPro" id="IPR036918">
    <property type="entry name" value="Pyrv_Knase_C_sf"/>
</dbReference>
<reference evidence="19 20" key="1">
    <citation type="submission" date="2016-03" db="EMBL/GenBank/DDBJ databases">
        <authorList>
            <person name="Ploux O."/>
        </authorList>
    </citation>
    <scope>NUCLEOTIDE SEQUENCE [LARGE SCALE GENOMIC DNA]</scope>
    <source>
        <strain evidence="18 20">R-45363</strain>
        <strain evidence="17 19">R-45371</strain>
    </source>
</reference>
<dbReference type="FunFam" id="2.40.33.10:FF:000001">
    <property type="entry name" value="Pyruvate kinase"/>
    <property type="match status" value="1"/>
</dbReference>
<evidence type="ECO:0000313" key="19">
    <source>
        <dbReference type="Proteomes" id="UP000077763"/>
    </source>
</evidence>
<evidence type="ECO:0000313" key="18">
    <source>
        <dbReference type="EMBL" id="OAI06917.1"/>
    </source>
</evidence>
<dbReference type="Gene3D" id="3.20.20.60">
    <property type="entry name" value="Phosphoenolpyruvate-binding domains"/>
    <property type="match status" value="1"/>
</dbReference>
<feature type="domain" description="Pyruvate kinase barrel" evidence="15">
    <location>
        <begin position="4"/>
        <end position="327"/>
    </location>
</feature>
<dbReference type="InterPro" id="IPR015795">
    <property type="entry name" value="Pyrv_Knase_C"/>
</dbReference>
<evidence type="ECO:0000259" key="15">
    <source>
        <dbReference type="Pfam" id="PF00224"/>
    </source>
</evidence>
<dbReference type="PRINTS" id="PR01050">
    <property type="entry name" value="PYRUVTKNASE"/>
</dbReference>
<evidence type="ECO:0000256" key="7">
    <source>
        <dbReference type="ARBA" id="ARBA00022741"/>
    </source>
</evidence>
<dbReference type="Pfam" id="PF02887">
    <property type="entry name" value="PK_C"/>
    <property type="match status" value="1"/>
</dbReference>
<comment type="pathway">
    <text evidence="2 14">Carbohydrate degradation; glycolysis; pyruvate from D-glyceraldehyde 3-phosphate: step 5/5.</text>
</comment>
<dbReference type="Proteomes" id="UP000077763">
    <property type="component" value="Unassembled WGS sequence"/>
</dbReference>